<evidence type="ECO:0000313" key="2">
    <source>
        <dbReference type="Proteomes" id="UP000032721"/>
    </source>
</evidence>
<dbReference type="AlphaFoldDB" id="A0A068QNH5"/>
<evidence type="ECO:0000313" key="1">
    <source>
        <dbReference type="EMBL" id="CDG16126.1"/>
    </source>
</evidence>
<dbReference type="HOGENOM" id="CLU_3207058_0_0_6"/>
<dbReference type="KEGG" id="xdo:XDD1_0423"/>
<proteinExistence type="predicted"/>
<sequence>MILLTVLILSLQFWHSHFITAISSLLLHDYKHLEMADKMIPCLLSCANQSDNIQTT</sequence>
<accession>A0A068QNH5</accession>
<protein>
    <submittedName>
        <fullName evidence="1">Uncharacterized protein</fullName>
    </submittedName>
</protein>
<dbReference type="Proteomes" id="UP000032721">
    <property type="component" value="Chromosome"/>
</dbReference>
<gene>
    <name evidence="1" type="ORF">XDD1_0423</name>
</gene>
<organism evidence="1 2">
    <name type="scientific">Xenorhabdus doucetiae</name>
    <dbReference type="NCBI Taxonomy" id="351671"/>
    <lineage>
        <taxon>Bacteria</taxon>
        <taxon>Pseudomonadati</taxon>
        <taxon>Pseudomonadota</taxon>
        <taxon>Gammaproteobacteria</taxon>
        <taxon>Enterobacterales</taxon>
        <taxon>Morganellaceae</taxon>
        <taxon>Xenorhabdus</taxon>
    </lineage>
</organism>
<name>A0A068QNH5_9GAMM</name>
<dbReference type="STRING" id="351671.XDD1_0423"/>
<dbReference type="EMBL" id="FO704550">
    <property type="protein sequence ID" value="CDG16126.1"/>
    <property type="molecule type" value="Genomic_DNA"/>
</dbReference>
<reference evidence="1 2" key="1">
    <citation type="submission" date="2013-07" db="EMBL/GenBank/DDBJ databases">
        <authorList>
            <person name="Genoscope - CEA"/>
        </authorList>
    </citation>
    <scope>NUCLEOTIDE SEQUENCE [LARGE SCALE GENOMIC DNA]</scope>
    <source>
        <strain evidence="2">FRM16 / DSM 17909</strain>
    </source>
</reference>